<reference evidence="1 2" key="1">
    <citation type="submission" date="2024-02" db="EMBL/GenBank/DDBJ databases">
        <title>Haloferula sargassicola NBRC 104335.</title>
        <authorList>
            <person name="Ichikawa N."/>
            <person name="Katano-Makiyama Y."/>
            <person name="Hidaka K."/>
        </authorList>
    </citation>
    <scope>NUCLEOTIDE SEQUENCE [LARGE SCALE GENOMIC DNA]</scope>
    <source>
        <strain evidence="1 2">NBRC 104335</strain>
    </source>
</reference>
<proteinExistence type="predicted"/>
<dbReference type="EMBL" id="BAABRI010000010">
    <property type="protein sequence ID" value="GAA5482865.1"/>
    <property type="molecule type" value="Genomic_DNA"/>
</dbReference>
<dbReference type="Proteomes" id="UP001476282">
    <property type="component" value="Unassembled WGS sequence"/>
</dbReference>
<protein>
    <submittedName>
        <fullName evidence="1">Uncharacterized protein</fullName>
    </submittedName>
</protein>
<sequence>MAEGDRIEQMLRESLVPRGFTDRGAREMNALIDGLAGLEAEAPGRPWGKISGIAATIMGAVAVGWLALPRPPAPRVVAAPRIEPAVQLVSSSEDVVSAERDGELLTDEDGSLFQGWHVKVVNEERFHDEESGETVRVLHPREEWVMMPVSTF</sequence>
<evidence type="ECO:0000313" key="2">
    <source>
        <dbReference type="Proteomes" id="UP001476282"/>
    </source>
</evidence>
<dbReference type="RefSeq" id="WP_353566993.1">
    <property type="nucleotide sequence ID" value="NZ_BAABRI010000010.1"/>
</dbReference>
<name>A0ABP9UMQ6_9BACT</name>
<accession>A0ABP9UMQ6</accession>
<gene>
    <name evidence="1" type="ORF">Hsar01_02090</name>
</gene>
<organism evidence="1 2">
    <name type="scientific">Haloferula sargassicola</name>
    <dbReference type="NCBI Taxonomy" id="490096"/>
    <lineage>
        <taxon>Bacteria</taxon>
        <taxon>Pseudomonadati</taxon>
        <taxon>Verrucomicrobiota</taxon>
        <taxon>Verrucomicrobiia</taxon>
        <taxon>Verrucomicrobiales</taxon>
        <taxon>Verrucomicrobiaceae</taxon>
        <taxon>Haloferula</taxon>
    </lineage>
</organism>
<evidence type="ECO:0000313" key="1">
    <source>
        <dbReference type="EMBL" id="GAA5482865.1"/>
    </source>
</evidence>
<keyword evidence="2" id="KW-1185">Reference proteome</keyword>
<comment type="caution">
    <text evidence="1">The sequence shown here is derived from an EMBL/GenBank/DDBJ whole genome shotgun (WGS) entry which is preliminary data.</text>
</comment>